<dbReference type="EMBL" id="BARS01045684">
    <property type="protein sequence ID" value="GAG35477.1"/>
    <property type="molecule type" value="Genomic_DNA"/>
</dbReference>
<gene>
    <name evidence="1" type="ORF">S01H1_68868</name>
</gene>
<feature type="non-terminal residue" evidence="1">
    <location>
        <position position="32"/>
    </location>
</feature>
<proteinExistence type="predicted"/>
<reference evidence="1" key="1">
    <citation type="journal article" date="2014" name="Front. Microbiol.">
        <title>High frequency of phylogenetically diverse reductive dehalogenase-homologous genes in deep subseafloor sedimentary metagenomes.</title>
        <authorList>
            <person name="Kawai M."/>
            <person name="Futagami T."/>
            <person name="Toyoda A."/>
            <person name="Takaki Y."/>
            <person name="Nishi S."/>
            <person name="Hori S."/>
            <person name="Arai W."/>
            <person name="Tsubouchi T."/>
            <person name="Morono Y."/>
            <person name="Uchiyama I."/>
            <person name="Ito T."/>
            <person name="Fujiyama A."/>
            <person name="Inagaki F."/>
            <person name="Takami H."/>
        </authorList>
    </citation>
    <scope>NUCLEOTIDE SEQUENCE</scope>
    <source>
        <strain evidence="1">Expedition CK06-06</strain>
    </source>
</reference>
<accession>X0XJI5</accession>
<sequence>MTIWKLVTSEILHRRMNFALGVLSVMVASASF</sequence>
<dbReference type="AlphaFoldDB" id="X0XJI5"/>
<name>X0XJI5_9ZZZZ</name>
<organism evidence="1">
    <name type="scientific">marine sediment metagenome</name>
    <dbReference type="NCBI Taxonomy" id="412755"/>
    <lineage>
        <taxon>unclassified sequences</taxon>
        <taxon>metagenomes</taxon>
        <taxon>ecological metagenomes</taxon>
    </lineage>
</organism>
<comment type="caution">
    <text evidence="1">The sequence shown here is derived from an EMBL/GenBank/DDBJ whole genome shotgun (WGS) entry which is preliminary data.</text>
</comment>
<evidence type="ECO:0000313" key="1">
    <source>
        <dbReference type="EMBL" id="GAG35477.1"/>
    </source>
</evidence>
<protein>
    <submittedName>
        <fullName evidence="1">Uncharacterized protein</fullName>
    </submittedName>
</protein>